<dbReference type="InterPro" id="IPR013154">
    <property type="entry name" value="ADH-like_N"/>
</dbReference>
<dbReference type="CDD" id="cd05280">
    <property type="entry name" value="MDR_yhdh_yhfp"/>
    <property type="match status" value="1"/>
</dbReference>
<dbReference type="InterPro" id="IPR020843">
    <property type="entry name" value="ER"/>
</dbReference>
<dbReference type="InterPro" id="IPR036291">
    <property type="entry name" value="NAD(P)-bd_dom_sf"/>
</dbReference>
<dbReference type="Gene3D" id="3.90.180.10">
    <property type="entry name" value="Medium-chain alcohol dehydrogenases, catalytic domain"/>
    <property type="match status" value="1"/>
</dbReference>
<evidence type="ECO:0000313" key="3">
    <source>
        <dbReference type="Proteomes" id="UP000020077"/>
    </source>
</evidence>
<dbReference type="InterPro" id="IPR013149">
    <property type="entry name" value="ADH-like_C"/>
</dbReference>
<dbReference type="EC" id="1.3.1.84" evidence="2"/>
<dbReference type="InterPro" id="IPR014188">
    <property type="entry name" value="Acrylyl-CoA_reductase_AcuI"/>
</dbReference>
<organism evidence="2 3">
    <name type="scientific">Candidatus Accumulibacter phosphatis</name>
    <dbReference type="NCBI Taxonomy" id="327160"/>
    <lineage>
        <taxon>Bacteria</taxon>
        <taxon>Pseudomonadati</taxon>
        <taxon>Pseudomonadota</taxon>
        <taxon>Betaproteobacteria</taxon>
        <taxon>Candidatus Accumulibacter</taxon>
    </lineage>
</organism>
<sequence>MSPFKAYLIEEQEGLTRAGFVAMDESQLDPGEVTIKVAYSSVNYKDALAATGAGRIIRRYPCVGGIDLSGTVTNSSDLRFRTGDAVIATSFDIGVAHHGGYAEYARVPADWVVPLPSGLSLHAAMALGTAGFTAALGVVRMEENGLNPSKGPLIVTGATGGVGSLAVDMLATRGYQVTALTGKENEADYLKGLGAKAVMFRSALDLTRIRPLDKALWAGAVDNLGGEVLAWIVSTMKQGGTIASIGLAASHTLNTTVMPFILRGACLLGIDSGYIGEPYRNGVWQRLAGDLRPQHLQDMARTIPFDDLPGVFDDYLKGRVRGRVVVEIAGA</sequence>
<dbReference type="Proteomes" id="UP000020077">
    <property type="component" value="Unassembled WGS sequence"/>
</dbReference>
<evidence type="ECO:0000259" key="1">
    <source>
        <dbReference type="SMART" id="SM00829"/>
    </source>
</evidence>
<dbReference type="GO" id="GO:0043957">
    <property type="term" value="F:acryloyl-CoA reductase (NADPH) activity"/>
    <property type="evidence" value="ECO:0007669"/>
    <property type="project" value="UniProtKB-EC"/>
</dbReference>
<dbReference type="SMART" id="SM00829">
    <property type="entry name" value="PKS_ER"/>
    <property type="match status" value="1"/>
</dbReference>
<keyword evidence="2" id="KW-0560">Oxidoreductase</keyword>
<dbReference type="PANTHER" id="PTHR43677:SF1">
    <property type="entry name" value="ACRYLYL-COA REDUCTASE ACUI-RELATED"/>
    <property type="match status" value="1"/>
</dbReference>
<dbReference type="SUPFAM" id="SSF50129">
    <property type="entry name" value="GroES-like"/>
    <property type="match status" value="1"/>
</dbReference>
<feature type="domain" description="Enoyl reductase (ER)" evidence="1">
    <location>
        <begin position="14"/>
        <end position="326"/>
    </location>
</feature>
<dbReference type="NCBIfam" id="TIGR02823">
    <property type="entry name" value="oxido_YhdH"/>
    <property type="match status" value="1"/>
</dbReference>
<dbReference type="EMBL" id="JDVG02000499">
    <property type="protein sequence ID" value="KFB71746.1"/>
    <property type="molecule type" value="Genomic_DNA"/>
</dbReference>
<gene>
    <name evidence="2" type="primary">acuI_1</name>
    <name evidence="2" type="ORF">AW09_003110</name>
</gene>
<reference evidence="2 3" key="1">
    <citation type="submission" date="2014-02" db="EMBL/GenBank/DDBJ databases">
        <title>Expanding our view of genomic diversity in Candidatus Accumulibacter clades.</title>
        <authorList>
            <person name="Skennerton C.T."/>
            <person name="Barr J.J."/>
            <person name="Slater F.R."/>
            <person name="Bond P.L."/>
            <person name="Tyson G.W."/>
        </authorList>
    </citation>
    <scope>NUCLEOTIDE SEQUENCE [LARGE SCALE GENOMIC DNA]</scope>
    <source>
        <strain evidence="3">BA-91</strain>
    </source>
</reference>
<dbReference type="PANTHER" id="PTHR43677">
    <property type="entry name" value="SHORT-CHAIN DEHYDROGENASE/REDUCTASE"/>
    <property type="match status" value="1"/>
</dbReference>
<proteinExistence type="predicted"/>
<dbReference type="AlphaFoldDB" id="A0A080LTF8"/>
<accession>A0A080LTF8</accession>
<protein>
    <submittedName>
        <fullName evidence="2">Acrylyl-CoA reductase AcuI</fullName>
        <ecNumber evidence="2">1.3.1.84</ecNumber>
    </submittedName>
</protein>
<dbReference type="Pfam" id="PF00107">
    <property type="entry name" value="ADH_zinc_N"/>
    <property type="match status" value="1"/>
</dbReference>
<dbReference type="SUPFAM" id="SSF51735">
    <property type="entry name" value="NAD(P)-binding Rossmann-fold domains"/>
    <property type="match status" value="1"/>
</dbReference>
<dbReference type="InterPro" id="IPR051397">
    <property type="entry name" value="Zn-ADH-like_protein"/>
</dbReference>
<name>A0A080LTF8_9PROT</name>
<dbReference type="InterPro" id="IPR011032">
    <property type="entry name" value="GroES-like_sf"/>
</dbReference>
<dbReference type="Gene3D" id="3.40.50.720">
    <property type="entry name" value="NAD(P)-binding Rossmann-like Domain"/>
    <property type="match status" value="1"/>
</dbReference>
<comment type="caution">
    <text evidence="2">The sequence shown here is derived from an EMBL/GenBank/DDBJ whole genome shotgun (WGS) entry which is preliminary data.</text>
</comment>
<dbReference type="Pfam" id="PF08240">
    <property type="entry name" value="ADH_N"/>
    <property type="match status" value="1"/>
</dbReference>
<evidence type="ECO:0000313" key="2">
    <source>
        <dbReference type="EMBL" id="KFB71746.1"/>
    </source>
</evidence>